<dbReference type="GO" id="GO:0005886">
    <property type="term" value="C:plasma membrane"/>
    <property type="evidence" value="ECO:0007669"/>
    <property type="project" value="TreeGrafter"/>
</dbReference>
<gene>
    <name evidence="2" type="ORF">H6H00_07100</name>
</gene>
<protein>
    <submittedName>
        <fullName evidence="2">Permease</fullName>
    </submittedName>
</protein>
<dbReference type="Gene3D" id="1.10.4160.10">
    <property type="entry name" value="Hydantoin permease"/>
    <property type="match status" value="1"/>
</dbReference>
<feature type="transmembrane region" description="Helical" evidence="1">
    <location>
        <begin position="179"/>
        <end position="197"/>
    </location>
</feature>
<keyword evidence="1" id="KW-1133">Transmembrane helix</keyword>
<accession>A0A7G7MLN8</accession>
<feature type="transmembrane region" description="Helical" evidence="1">
    <location>
        <begin position="337"/>
        <end position="361"/>
    </location>
</feature>
<organism evidence="2 3">
    <name type="scientific">Pseudonocardia petroleophila</name>
    <dbReference type="NCBI Taxonomy" id="37331"/>
    <lineage>
        <taxon>Bacteria</taxon>
        <taxon>Bacillati</taxon>
        <taxon>Actinomycetota</taxon>
        <taxon>Actinomycetes</taxon>
        <taxon>Pseudonocardiales</taxon>
        <taxon>Pseudonocardiaceae</taxon>
        <taxon>Pseudonocardia</taxon>
    </lineage>
</organism>
<feature type="transmembrane region" description="Helical" evidence="1">
    <location>
        <begin position="75"/>
        <end position="97"/>
    </location>
</feature>
<dbReference type="PANTHER" id="PTHR30569">
    <property type="entry name" value="CYTOSINE TRANSPORTER CODB"/>
    <property type="match status" value="1"/>
</dbReference>
<feature type="transmembrane region" description="Helical" evidence="1">
    <location>
        <begin position="426"/>
        <end position="446"/>
    </location>
</feature>
<evidence type="ECO:0000313" key="2">
    <source>
        <dbReference type="EMBL" id="QNG53699.1"/>
    </source>
</evidence>
<dbReference type="Proteomes" id="UP000515728">
    <property type="component" value="Chromosome"/>
</dbReference>
<sequence>MSLPKQQAALDISYTDDERVVRAAATEDYSTHVVPHSWRSGRWSLASARWALFSAMFWLYVAVASADAVGTPNTLIGMALTVVTYGAVNSVLSRYAARTGLTVALLSRRLFGLLGSALAPLIFAATAVYYAVFEGSVIAVAFQKYFGGELKLWYLAVVIYALPLVIGGVRIWLDRLNGVLLPFYVAGLIAAVVATTVRQGYPENWLSSAASSSALPGWLTAYLIYMGVWIMMMFTFDYARFGKVEDQRFHSTVTFGWVFYVFTFAVNGLIGIYLLRAWDISGSETGVIDAFINALGFVGVLVIFVSQTRINTANYYLASSNLEAFGSRVLRLHPPRVVWVGVAGVIAYLLMLTDVLSYLLVALAWQGVFITAWVAIAMTHIFLHRSDAEIPEFRPGRLPALTAGALAWIVASGIGIALTVQTASAVAAELAPVITVVLAVAGYALAERYGASTLQARGNDPRDEVDDAWEARIRCHVCDLSYVAIEMDRDPSAGGAAICSACAENSSEMLRAVEVETTVAADRAPG</sequence>
<proteinExistence type="predicted"/>
<reference evidence="2 3" key="1">
    <citation type="submission" date="2020-08" db="EMBL/GenBank/DDBJ databases">
        <authorList>
            <person name="Mo P."/>
        </authorList>
    </citation>
    <scope>NUCLEOTIDE SEQUENCE [LARGE SCALE GENOMIC DNA]</scope>
    <source>
        <strain evidence="2 3">CGMCC 4.1532</strain>
    </source>
</reference>
<name>A0A7G7MLN8_9PSEU</name>
<feature type="transmembrane region" description="Helical" evidence="1">
    <location>
        <begin position="287"/>
        <end position="305"/>
    </location>
</feature>
<dbReference type="InterPro" id="IPR030191">
    <property type="entry name" value="CodB"/>
</dbReference>
<evidence type="ECO:0000313" key="3">
    <source>
        <dbReference type="Proteomes" id="UP000515728"/>
    </source>
</evidence>
<feature type="transmembrane region" description="Helical" evidence="1">
    <location>
        <begin position="398"/>
        <end position="420"/>
    </location>
</feature>
<feature type="transmembrane region" description="Helical" evidence="1">
    <location>
        <begin position="257"/>
        <end position="275"/>
    </location>
</feature>
<feature type="transmembrane region" description="Helical" evidence="1">
    <location>
        <begin position="109"/>
        <end position="132"/>
    </location>
</feature>
<feature type="transmembrane region" description="Helical" evidence="1">
    <location>
        <begin position="152"/>
        <end position="172"/>
    </location>
</feature>
<dbReference type="RefSeq" id="WP_185720526.1">
    <property type="nucleotide sequence ID" value="NZ_BAAAWI010000001.1"/>
</dbReference>
<keyword evidence="1" id="KW-0812">Transmembrane</keyword>
<feature type="transmembrane region" description="Helical" evidence="1">
    <location>
        <begin position="50"/>
        <end position="69"/>
    </location>
</feature>
<feature type="transmembrane region" description="Helical" evidence="1">
    <location>
        <begin position="217"/>
        <end position="236"/>
    </location>
</feature>
<dbReference type="GO" id="GO:0015209">
    <property type="term" value="F:cytosine transmembrane transporter activity"/>
    <property type="evidence" value="ECO:0007669"/>
    <property type="project" value="InterPro"/>
</dbReference>
<dbReference type="EMBL" id="CP060131">
    <property type="protein sequence ID" value="QNG53699.1"/>
    <property type="molecule type" value="Genomic_DNA"/>
</dbReference>
<evidence type="ECO:0000256" key="1">
    <source>
        <dbReference type="SAM" id="Phobius"/>
    </source>
</evidence>
<feature type="transmembrane region" description="Helical" evidence="1">
    <location>
        <begin position="367"/>
        <end position="386"/>
    </location>
</feature>
<keyword evidence="3" id="KW-1185">Reference proteome</keyword>
<dbReference type="PANTHER" id="PTHR30569:SF0">
    <property type="entry name" value="CYTOSINE PERMEASE"/>
    <property type="match status" value="1"/>
</dbReference>
<dbReference type="AlphaFoldDB" id="A0A7G7MLN8"/>
<keyword evidence="1" id="KW-0472">Membrane</keyword>
<dbReference type="KEGG" id="ppel:H6H00_07100"/>